<dbReference type="OrthoDB" id="10440096at2759"/>
<reference evidence="1" key="1">
    <citation type="submission" date="2022-05" db="EMBL/GenBank/DDBJ databases">
        <title>The Musa troglodytarum L. genome provides insights into the mechanism of non-climacteric behaviour and enrichment of carotenoids.</title>
        <authorList>
            <person name="Wang J."/>
        </authorList>
    </citation>
    <scope>NUCLEOTIDE SEQUENCE</scope>
    <source>
        <tissue evidence="1">Leaf</tissue>
    </source>
</reference>
<accession>A0A9E7EI75</accession>
<dbReference type="AlphaFoldDB" id="A0A9E7EI75"/>
<sequence>MACGTEMVSEALIRPINSQRVIITVISKGALFSWNPTRWTKLKLHIAACRVWRSFVAQDIEEGTTFVGSCDSEREGEHEDGGKGDSFRVRCEISSRRGPIGQHAGPTREPTLTLAQQPRPTPCHVPAALASRLLHVVPCFHLDPEACYPVIELMWDPLFLQPAAGRKLGELIKSKRVLSHPVVCLCLRASLFIHLF</sequence>
<protein>
    <submittedName>
        <fullName evidence="1">Uncharacterized protein</fullName>
    </submittedName>
</protein>
<evidence type="ECO:0000313" key="1">
    <source>
        <dbReference type="EMBL" id="URD76353.1"/>
    </source>
</evidence>
<proteinExistence type="predicted"/>
<dbReference type="Proteomes" id="UP001055439">
    <property type="component" value="Chromosome 1"/>
</dbReference>
<keyword evidence="2" id="KW-1185">Reference proteome</keyword>
<dbReference type="EMBL" id="CP097502">
    <property type="protein sequence ID" value="URD76353.1"/>
    <property type="molecule type" value="Genomic_DNA"/>
</dbReference>
<evidence type="ECO:0000313" key="2">
    <source>
        <dbReference type="Proteomes" id="UP001055439"/>
    </source>
</evidence>
<gene>
    <name evidence="1" type="ORF">MUK42_36255</name>
</gene>
<name>A0A9E7EI75_9LILI</name>
<organism evidence="1 2">
    <name type="scientific">Musa troglodytarum</name>
    <name type="common">fe'i banana</name>
    <dbReference type="NCBI Taxonomy" id="320322"/>
    <lineage>
        <taxon>Eukaryota</taxon>
        <taxon>Viridiplantae</taxon>
        <taxon>Streptophyta</taxon>
        <taxon>Embryophyta</taxon>
        <taxon>Tracheophyta</taxon>
        <taxon>Spermatophyta</taxon>
        <taxon>Magnoliopsida</taxon>
        <taxon>Liliopsida</taxon>
        <taxon>Zingiberales</taxon>
        <taxon>Musaceae</taxon>
        <taxon>Musa</taxon>
    </lineage>
</organism>